<dbReference type="PANTHER" id="PTHR13371">
    <property type="entry name" value="GLYCINE-, GLUTAMATE-, THIENYLCYCLOHEXYLPIPERIDINE-BINDING PROTEIN"/>
    <property type="match status" value="1"/>
</dbReference>
<comment type="subunit">
    <text evidence="10">Interacts with CCP110 and CEP97. Interacts with ARMC9, TOGARAM1, CCDC66 and CSPP1.</text>
</comment>
<dbReference type="GO" id="GO:0005929">
    <property type="term" value="C:cilium"/>
    <property type="evidence" value="ECO:0007669"/>
    <property type="project" value="UniProtKB-SubCell"/>
</dbReference>
<dbReference type="SUPFAM" id="SSF48371">
    <property type="entry name" value="ARM repeat"/>
    <property type="match status" value="1"/>
</dbReference>
<feature type="coiled-coil region" evidence="12">
    <location>
        <begin position="214"/>
        <end position="241"/>
    </location>
</feature>
<organism evidence="15">
    <name type="scientific">Phallusia mammillata</name>
    <dbReference type="NCBI Taxonomy" id="59560"/>
    <lineage>
        <taxon>Eukaryota</taxon>
        <taxon>Metazoa</taxon>
        <taxon>Chordata</taxon>
        <taxon>Tunicata</taxon>
        <taxon>Ascidiacea</taxon>
        <taxon>Phlebobranchia</taxon>
        <taxon>Ascidiidae</taxon>
        <taxon>Phallusia</taxon>
    </lineage>
</organism>
<dbReference type="InterPro" id="IPR048739">
    <property type="entry name" value="CEP104_N"/>
</dbReference>
<dbReference type="InterPro" id="IPR008979">
    <property type="entry name" value="Galactose-bd-like_sf"/>
</dbReference>
<keyword evidence="6 12" id="KW-0175">Coiled coil</keyword>
<keyword evidence="5" id="KW-0677">Repeat</keyword>
<feature type="compositionally biased region" description="Basic and acidic residues" evidence="13">
    <location>
        <begin position="661"/>
        <end position="673"/>
    </location>
</feature>
<dbReference type="Pfam" id="PF21038">
    <property type="entry name" value="CEP104_N"/>
    <property type="match status" value="1"/>
</dbReference>
<dbReference type="EMBL" id="LR783827">
    <property type="protein sequence ID" value="CAB3229838.1"/>
    <property type="molecule type" value="mRNA"/>
</dbReference>
<evidence type="ECO:0000256" key="1">
    <source>
        <dbReference type="ARBA" id="ARBA00004114"/>
    </source>
</evidence>
<dbReference type="InterPro" id="IPR011989">
    <property type="entry name" value="ARM-like"/>
</dbReference>
<evidence type="ECO:0000256" key="9">
    <source>
        <dbReference type="ARBA" id="ARBA00059645"/>
    </source>
</evidence>
<reference evidence="15" key="1">
    <citation type="submission" date="2020-04" db="EMBL/GenBank/DDBJ databases">
        <authorList>
            <person name="Neveu A P."/>
        </authorList>
    </citation>
    <scope>NUCLEOTIDE SEQUENCE</scope>
    <source>
        <tissue evidence="15">Whole embryo</tissue>
    </source>
</reference>
<protein>
    <recommendedName>
        <fullName evidence="11">Centrosomal protein of 104 kDa</fullName>
    </recommendedName>
</protein>
<comment type="function">
    <text evidence="9">Required for ciliogenesis and for structural integrity at the ciliary tip.</text>
</comment>
<comment type="subcellular location">
    <subcellularLocation>
        <location evidence="2">Cell projection</location>
        <location evidence="2">Cilium</location>
    </subcellularLocation>
    <subcellularLocation>
        <location evidence="1">Cytoplasm</location>
        <location evidence="1">Cytoskeleton</location>
        <location evidence="1">Microtubule organizing center</location>
        <location evidence="1">Centrosome</location>
        <location evidence="1">Centriole</location>
    </subcellularLocation>
    <subcellularLocation>
        <location evidence="3">Cytoplasm</location>
        <location evidence="3">Cytoskeleton</location>
        <location evidence="3">Spindle pole</location>
    </subcellularLocation>
</comment>
<keyword evidence="4" id="KW-0963">Cytoplasm</keyword>
<dbReference type="Gene3D" id="1.25.10.10">
    <property type="entry name" value="Leucine-rich Repeat Variant"/>
    <property type="match status" value="1"/>
</dbReference>
<dbReference type="FunFam" id="1.25.10.10:FF:000200">
    <property type="entry name" value="Centrosomal protein of 104 kDa"/>
    <property type="match status" value="1"/>
</dbReference>
<keyword evidence="8" id="KW-0966">Cell projection</keyword>
<feature type="compositionally biased region" description="Basic and acidic residues" evidence="13">
    <location>
        <begin position="684"/>
        <end position="696"/>
    </location>
</feature>
<dbReference type="Gene3D" id="2.60.120.260">
    <property type="entry name" value="Galactose-binding domain-like"/>
    <property type="match status" value="1"/>
</dbReference>
<evidence type="ECO:0000259" key="14">
    <source>
        <dbReference type="SMART" id="SM01349"/>
    </source>
</evidence>
<evidence type="ECO:0000256" key="7">
    <source>
        <dbReference type="ARBA" id="ARBA00023212"/>
    </source>
</evidence>
<dbReference type="InterPro" id="IPR052607">
    <property type="entry name" value="CEP104-like"/>
</dbReference>
<dbReference type="Pfam" id="PF21039">
    <property type="entry name" value="CEP104_ZnF"/>
    <property type="match status" value="1"/>
</dbReference>
<evidence type="ECO:0000313" key="15">
    <source>
        <dbReference type="EMBL" id="CAB3229838.1"/>
    </source>
</evidence>
<sequence length="880" mass="100049">MPSKINYSVVGATGEADGYSAKNLEHQSPTVPGWQTARFCVYPQELIVCLEDQSRIKKLQLLAHQYMIPSKIEFFVGNNPNPDSFKRLGYIYLSNNEKTGFKSRELKSVHVDAEGRYIRLVIHKNHINKFNLYNQIGIMALNAIGDSSRKPAKKFNGNNTLPDGLSEKPDYISPMDDLAFDMYQDPEVASIIRRLDAHKKKAVIEENFDVAKRMKQAIADLQKVGEKLARYELDKRRAVENEDYDLAKSKKAQMEEYRLKVYQQLQKHDLLEDAGIIQRQPEHRSPIHQEIGTSPFRDQTPHEATPQPHVPHEDVISPRDASPQYSDVASPRAVEERDVTPIPVETQVNYDEKVIPALAKDARQDPFIEEFASPPPGASPNRPAGVPSEPEPMSERNIREAASVIDVFGLPLVSGAYSKTWSFREDALLAVYKLLTSAPDTTSKEELRTNLKAAVFLIRKAIKDKVHAVFHAALRLLELILVDFIPKHKLGKAETTHAVNRTLPNLIQKTAESAARSREAAMEFIIRMSEFNMVHQLQLVPQHTTPPFKRDMANRLALSRMELIEHQLEKFGLEPPAMSLDAVMKFATPALEHANGAVRDSATRIIFMLYKKVRLPVKSYLPKDDNRTRKNPLYRNLFDGFDRLDGKPTQSEIRSQMQARAAEEERRKKKEVEELQAQVNQLRELNKQGVPHDGRQGKKAAQRNPPPPQPEQVDPNQSVPNDDSFLDNMCIFCGERDEGFTEEGLDLHYWKQCPMLRRCEHCKQVVEISGYNEHLITECDRKNDFGKCPRCTESILNQDLQKHIADKKCTATTEGQQEHCPLCHHNIVPGEESWKAHLMGSKRDACADNSRRLPSINRLRAKAEAEKAAATKNKKKSPRK</sequence>
<evidence type="ECO:0000256" key="8">
    <source>
        <dbReference type="ARBA" id="ARBA00023273"/>
    </source>
</evidence>
<feature type="region of interest" description="Disordered" evidence="13">
    <location>
        <begin position="368"/>
        <end position="395"/>
    </location>
</feature>
<dbReference type="Pfam" id="PF21040">
    <property type="entry name" value="CEP104-like_TOG"/>
    <property type="match status" value="1"/>
</dbReference>
<feature type="region of interest" description="Disordered" evidence="13">
    <location>
        <begin position="858"/>
        <end position="880"/>
    </location>
</feature>
<keyword evidence="7" id="KW-0206">Cytoskeleton</keyword>
<dbReference type="InterPro" id="IPR016024">
    <property type="entry name" value="ARM-type_fold"/>
</dbReference>
<dbReference type="GO" id="GO:0000922">
    <property type="term" value="C:spindle pole"/>
    <property type="evidence" value="ECO:0007669"/>
    <property type="project" value="UniProtKB-SubCell"/>
</dbReference>
<evidence type="ECO:0000256" key="12">
    <source>
        <dbReference type="SAM" id="Coils"/>
    </source>
</evidence>
<accession>A0A6F9D974</accession>
<dbReference type="PANTHER" id="PTHR13371:SF0">
    <property type="entry name" value="CENTROSOMAL PROTEIN OF 104 KDA"/>
    <property type="match status" value="1"/>
</dbReference>
<name>A0A6F9D974_9ASCI</name>
<feature type="compositionally biased region" description="Polar residues" evidence="13">
    <location>
        <begin position="648"/>
        <end position="658"/>
    </location>
</feature>
<dbReference type="GO" id="GO:0005814">
    <property type="term" value="C:centriole"/>
    <property type="evidence" value="ECO:0007669"/>
    <property type="project" value="UniProtKB-SubCell"/>
</dbReference>
<dbReference type="SUPFAM" id="SSF49785">
    <property type="entry name" value="Galactose-binding domain-like"/>
    <property type="match status" value="1"/>
</dbReference>
<feature type="domain" description="TOG" evidence="14">
    <location>
        <begin position="397"/>
        <end position="650"/>
    </location>
</feature>
<feature type="region of interest" description="Disordered" evidence="13">
    <location>
        <begin position="282"/>
        <end position="340"/>
    </location>
</feature>
<feature type="region of interest" description="Disordered" evidence="13">
    <location>
        <begin position="638"/>
        <end position="720"/>
    </location>
</feature>
<dbReference type="AlphaFoldDB" id="A0A6F9D974"/>
<dbReference type="SMART" id="SM01349">
    <property type="entry name" value="TOG"/>
    <property type="match status" value="1"/>
</dbReference>
<evidence type="ECO:0000256" key="6">
    <source>
        <dbReference type="ARBA" id="ARBA00023054"/>
    </source>
</evidence>
<evidence type="ECO:0000256" key="2">
    <source>
        <dbReference type="ARBA" id="ARBA00004138"/>
    </source>
</evidence>
<gene>
    <name evidence="15" type="primary">Cep104</name>
</gene>
<evidence type="ECO:0000256" key="5">
    <source>
        <dbReference type="ARBA" id="ARBA00022737"/>
    </source>
</evidence>
<dbReference type="InterPro" id="IPR034085">
    <property type="entry name" value="TOG"/>
</dbReference>
<evidence type="ECO:0000256" key="11">
    <source>
        <dbReference type="ARBA" id="ARBA00068547"/>
    </source>
</evidence>
<evidence type="ECO:0000256" key="4">
    <source>
        <dbReference type="ARBA" id="ARBA00022490"/>
    </source>
</evidence>
<dbReference type="InterPro" id="IPR048738">
    <property type="entry name" value="CEP104_Znf"/>
</dbReference>
<evidence type="ECO:0000256" key="3">
    <source>
        <dbReference type="ARBA" id="ARBA00004647"/>
    </source>
</evidence>
<evidence type="ECO:0000256" key="10">
    <source>
        <dbReference type="ARBA" id="ARBA00065345"/>
    </source>
</evidence>
<proteinExistence type="evidence at transcript level"/>
<evidence type="ECO:0000256" key="13">
    <source>
        <dbReference type="SAM" id="MobiDB-lite"/>
    </source>
</evidence>